<dbReference type="EMBL" id="AK441490">
    <property type="protein sequence ID" value="BAN65284.1"/>
    <property type="molecule type" value="mRNA"/>
</dbReference>
<dbReference type="VEuPathDB" id="PiroplasmaDB:BBOV_III004390"/>
<sequence length="131" mass="15112">MRRAFLKRAYRDAVSWFGSENYRKAFKCSPSTALLQSMGNTYRNPFLMRMGTIDEVREALRLKLGSQQSLWDNSLGLTGVDFTSIEDYVRKCLDTYTSAWSSIINGSTNMLRTTRKRKQAFACESPKQLWS</sequence>
<proteinExistence type="evidence at transcript level"/>
<gene>
    <name evidence="1" type="primary">BBOV_III004390</name>
</gene>
<reference evidence="1" key="1">
    <citation type="journal article" date="2014" name="BMC Genomics">
        <title>The Babesia bovis gene and promoter model: an update from full-length EST analysis.</title>
        <authorList>
            <person name="Yamagishi J."/>
            <person name="Wakaguri H."/>
            <person name="Yokoyama N."/>
            <person name="Yamashita R."/>
            <person name="Suzuki Y."/>
            <person name="Xuan X."/>
            <person name="Igarashi I."/>
        </authorList>
    </citation>
    <scope>NUCLEOTIDE SEQUENCE</scope>
    <source>
        <strain evidence="1">Texas</strain>
    </source>
</reference>
<name>S6BGL9_BABBO</name>
<protein>
    <submittedName>
        <fullName evidence="1">Uncharacterized protein</fullName>
    </submittedName>
</protein>
<organism evidence="1">
    <name type="scientific">Babesia bovis</name>
    <dbReference type="NCBI Taxonomy" id="5865"/>
    <lineage>
        <taxon>Eukaryota</taxon>
        <taxon>Sar</taxon>
        <taxon>Alveolata</taxon>
        <taxon>Apicomplexa</taxon>
        <taxon>Aconoidasida</taxon>
        <taxon>Piroplasmida</taxon>
        <taxon>Babesiidae</taxon>
        <taxon>Babesia</taxon>
    </lineage>
</organism>
<evidence type="ECO:0000313" key="1">
    <source>
        <dbReference type="EMBL" id="BAN65284.1"/>
    </source>
</evidence>
<accession>S6BGL9</accession>
<dbReference type="AlphaFoldDB" id="S6BGL9"/>